<keyword evidence="6" id="KW-0560">Oxidoreductase</keyword>
<dbReference type="Proteomes" id="UP000051202">
    <property type="component" value="Unassembled WGS sequence"/>
</dbReference>
<accession>A0A0T6DSF0</accession>
<dbReference type="InterPro" id="IPR013149">
    <property type="entry name" value="ADH-like_C"/>
</dbReference>
<evidence type="ECO:0000259" key="11">
    <source>
        <dbReference type="SMART" id="SM00829"/>
    </source>
</evidence>
<evidence type="ECO:0000256" key="2">
    <source>
        <dbReference type="ARBA" id="ARBA00022516"/>
    </source>
</evidence>
<evidence type="ECO:0000256" key="8">
    <source>
        <dbReference type="ARBA" id="ARBA00023160"/>
    </source>
</evidence>
<keyword evidence="2" id="KW-0444">Lipid biosynthesis</keyword>
<protein>
    <recommendedName>
        <fullName evidence="9">enoyl-[acyl-carrier-protein] reductase</fullName>
        <ecNumber evidence="9">1.3.1.104</ecNumber>
    </recommendedName>
</protein>
<dbReference type="STRING" id="554343.AS194_08195"/>
<keyword evidence="3" id="KW-0276">Fatty acid metabolism</keyword>
<dbReference type="InterPro" id="IPR011032">
    <property type="entry name" value="GroES-like_sf"/>
</dbReference>
<dbReference type="Pfam" id="PF08240">
    <property type="entry name" value="ADH_N"/>
    <property type="match status" value="1"/>
</dbReference>
<evidence type="ECO:0000256" key="3">
    <source>
        <dbReference type="ARBA" id="ARBA00022832"/>
    </source>
</evidence>
<name>A0A0T6DSF0_9GAMM</name>
<comment type="similarity">
    <text evidence="1">Belongs to the zinc-containing alcohol dehydrogenase family. Quinone oxidoreductase subfamily.</text>
</comment>
<dbReference type="AlphaFoldDB" id="A0A0T6DSF0"/>
<dbReference type="GO" id="GO:0006633">
    <property type="term" value="P:fatty acid biosynthetic process"/>
    <property type="evidence" value="ECO:0007669"/>
    <property type="project" value="UniProtKB-KW"/>
</dbReference>
<dbReference type="SMART" id="SM00829">
    <property type="entry name" value="PKS_ER"/>
    <property type="match status" value="1"/>
</dbReference>
<keyword evidence="8" id="KW-0275">Fatty acid biosynthesis</keyword>
<keyword evidence="4" id="KW-0521">NADP</keyword>
<evidence type="ECO:0000256" key="6">
    <source>
        <dbReference type="ARBA" id="ARBA00023002"/>
    </source>
</evidence>
<dbReference type="EC" id="1.3.1.104" evidence="9"/>
<organism evidence="12 13">
    <name type="scientific">Psychrobacter piscatorii</name>
    <dbReference type="NCBI Taxonomy" id="554343"/>
    <lineage>
        <taxon>Bacteria</taxon>
        <taxon>Pseudomonadati</taxon>
        <taxon>Pseudomonadota</taxon>
        <taxon>Gammaproteobacteria</taxon>
        <taxon>Moraxellales</taxon>
        <taxon>Moraxellaceae</taxon>
        <taxon>Psychrobacter</taxon>
    </lineage>
</organism>
<gene>
    <name evidence="12" type="ORF">AS194_08195</name>
</gene>
<evidence type="ECO:0000313" key="13">
    <source>
        <dbReference type="Proteomes" id="UP000051202"/>
    </source>
</evidence>
<dbReference type="InterPro" id="IPR013154">
    <property type="entry name" value="ADH-like_N"/>
</dbReference>
<dbReference type="InterPro" id="IPR036291">
    <property type="entry name" value="NAD(P)-bd_dom_sf"/>
</dbReference>
<evidence type="ECO:0000256" key="1">
    <source>
        <dbReference type="ARBA" id="ARBA00010371"/>
    </source>
</evidence>
<comment type="caution">
    <text evidence="12">The sequence shown here is derived from an EMBL/GenBank/DDBJ whole genome shotgun (WGS) entry which is preliminary data.</text>
</comment>
<dbReference type="GO" id="GO:0141148">
    <property type="term" value="F:enoyl-[acyl-carrier-protein] reductase (NADPH) activity"/>
    <property type="evidence" value="ECO:0007669"/>
    <property type="project" value="UniProtKB-EC"/>
</dbReference>
<dbReference type="Gene3D" id="3.90.180.10">
    <property type="entry name" value="Medium-chain alcohol dehydrogenases, catalytic domain"/>
    <property type="match status" value="1"/>
</dbReference>
<dbReference type="InterPro" id="IPR051034">
    <property type="entry name" value="Mito_Enoyl-ACP_Reductase"/>
</dbReference>
<dbReference type="EMBL" id="LNDJ01000065">
    <property type="protein sequence ID" value="KRU22518.1"/>
    <property type="molecule type" value="Genomic_DNA"/>
</dbReference>
<dbReference type="SUPFAM" id="SSF50129">
    <property type="entry name" value="GroES-like"/>
    <property type="match status" value="1"/>
</dbReference>
<comment type="catalytic activity">
    <reaction evidence="10">
        <text>a 2,3-saturated acyl-[ACP] + NADP(+) = a (2E)-enoyl-[ACP] + NADPH + H(+)</text>
        <dbReference type="Rhea" id="RHEA:22564"/>
        <dbReference type="Rhea" id="RHEA-COMP:9925"/>
        <dbReference type="Rhea" id="RHEA-COMP:9926"/>
        <dbReference type="ChEBI" id="CHEBI:15378"/>
        <dbReference type="ChEBI" id="CHEBI:57783"/>
        <dbReference type="ChEBI" id="CHEBI:58349"/>
        <dbReference type="ChEBI" id="CHEBI:78784"/>
        <dbReference type="ChEBI" id="CHEBI:78785"/>
        <dbReference type="EC" id="1.3.1.104"/>
    </reaction>
</comment>
<dbReference type="PANTHER" id="PTHR43981">
    <property type="entry name" value="ENOYL-[ACYL-CARRIER-PROTEIN] REDUCTASE, MITOCHONDRIAL"/>
    <property type="match status" value="1"/>
</dbReference>
<evidence type="ECO:0000256" key="5">
    <source>
        <dbReference type="ARBA" id="ARBA00022946"/>
    </source>
</evidence>
<dbReference type="InterPro" id="IPR020843">
    <property type="entry name" value="ER"/>
</dbReference>
<evidence type="ECO:0000256" key="7">
    <source>
        <dbReference type="ARBA" id="ARBA00023098"/>
    </source>
</evidence>
<dbReference type="Gene3D" id="3.40.50.720">
    <property type="entry name" value="NAD(P)-binding Rossmann-like Domain"/>
    <property type="match status" value="1"/>
</dbReference>
<keyword evidence="7" id="KW-0443">Lipid metabolism</keyword>
<dbReference type="RefSeq" id="WP_058024745.1">
    <property type="nucleotide sequence ID" value="NZ_LNDJ01000065.1"/>
</dbReference>
<evidence type="ECO:0000256" key="10">
    <source>
        <dbReference type="ARBA" id="ARBA00048843"/>
    </source>
</evidence>
<sequence length="326" mass="34875">MRVATYDHFGKPSDVLSVGERPMPQPAANEVRIKTILSPIHNHDMLTVSGQYGYKPEMPAVGGSEALGIIDAVGDDVTDLSVGQRVACASVHETWAEYFVAPATMVFGIPDSIEDELAAQLIAMPLSALMLLEFLEVESGQWIIHNAANGAVGKTLAMLAAARGVNTINLVRSKDSLEELTELGIKNNVVTADDDNWQDQVRDIIGDDKITAAVDSVGGESSNELLSLLGSNGTLVSFGIMSGKPMQLDAGSLIFKQAIVKGFWGSKTSQEMDLDNKQRLIDELLERATNGNLKLPIEAVYGLDEITKAVSGDVQSGKKGKVLLKP</sequence>
<dbReference type="PANTHER" id="PTHR43981:SF2">
    <property type="entry name" value="ENOYL-[ACYL-CARRIER-PROTEIN] REDUCTASE, MITOCHONDRIAL"/>
    <property type="match status" value="1"/>
</dbReference>
<proteinExistence type="inferred from homology"/>
<dbReference type="Pfam" id="PF00107">
    <property type="entry name" value="ADH_zinc_N"/>
    <property type="match status" value="1"/>
</dbReference>
<feature type="domain" description="Enoyl reductase (ER)" evidence="11">
    <location>
        <begin position="11"/>
        <end position="324"/>
    </location>
</feature>
<evidence type="ECO:0000256" key="9">
    <source>
        <dbReference type="ARBA" id="ARBA00038963"/>
    </source>
</evidence>
<evidence type="ECO:0000256" key="4">
    <source>
        <dbReference type="ARBA" id="ARBA00022857"/>
    </source>
</evidence>
<keyword evidence="5" id="KW-0809">Transit peptide</keyword>
<reference evidence="12 13" key="1">
    <citation type="submission" date="2015-11" db="EMBL/GenBank/DDBJ databases">
        <title>Permanent draft genome of Psychrobacter piscatorii LQ58.</title>
        <authorList>
            <person name="Zhou M."/>
            <person name="Dong B."/>
            <person name="Liu Q."/>
        </authorList>
    </citation>
    <scope>NUCLEOTIDE SEQUENCE [LARGE SCALE GENOMIC DNA]</scope>
    <source>
        <strain evidence="12 13">LQ58</strain>
    </source>
</reference>
<dbReference type="CDD" id="cd08292">
    <property type="entry name" value="ETR_like_2"/>
    <property type="match status" value="1"/>
</dbReference>
<dbReference type="SUPFAM" id="SSF51735">
    <property type="entry name" value="NAD(P)-binding Rossmann-fold domains"/>
    <property type="match status" value="1"/>
</dbReference>
<keyword evidence="13" id="KW-1185">Reference proteome</keyword>
<evidence type="ECO:0000313" key="12">
    <source>
        <dbReference type="EMBL" id="KRU22518.1"/>
    </source>
</evidence>